<evidence type="ECO:0000256" key="2">
    <source>
        <dbReference type="ARBA" id="ARBA00022679"/>
    </source>
</evidence>
<comment type="similarity">
    <text evidence="1">Belongs to the transferase hexapeptide repeat family.</text>
</comment>
<dbReference type="EMBL" id="SNAA01000015">
    <property type="protein sequence ID" value="TDL77679.1"/>
    <property type="molecule type" value="Genomic_DNA"/>
</dbReference>
<dbReference type="AlphaFoldDB" id="A0A4V3B921"/>
<dbReference type="OrthoDB" id="9815592at2"/>
<evidence type="ECO:0000256" key="4">
    <source>
        <dbReference type="ARBA" id="ARBA00023251"/>
    </source>
</evidence>
<keyword evidence="2 6" id="KW-0808">Transferase</keyword>
<dbReference type="PROSITE" id="PS00101">
    <property type="entry name" value="HEXAPEP_TRANSFERASES"/>
    <property type="match status" value="1"/>
</dbReference>
<dbReference type="Pfam" id="PF00132">
    <property type="entry name" value="Hexapep"/>
    <property type="match status" value="1"/>
</dbReference>
<organism evidence="6 7">
    <name type="scientific">Palleronia sediminis</name>
    <dbReference type="NCBI Taxonomy" id="2547833"/>
    <lineage>
        <taxon>Bacteria</taxon>
        <taxon>Pseudomonadati</taxon>
        <taxon>Pseudomonadota</taxon>
        <taxon>Alphaproteobacteria</taxon>
        <taxon>Rhodobacterales</taxon>
        <taxon>Roseobacteraceae</taxon>
        <taxon>Palleronia</taxon>
    </lineage>
</organism>
<reference evidence="6 7" key="1">
    <citation type="submission" date="2019-03" db="EMBL/GenBank/DDBJ databases">
        <title>Primorskyibacter sp. SS33 isolated from sediments.</title>
        <authorList>
            <person name="Xunke S."/>
        </authorList>
    </citation>
    <scope>NUCLEOTIDE SEQUENCE [LARGE SCALE GENOMIC DNA]</scope>
    <source>
        <strain evidence="6 7">SS33</strain>
    </source>
</reference>
<dbReference type="PANTHER" id="PTHR43300:SF11">
    <property type="entry name" value="ACETYLTRANSFERASE RV3034C-RELATED"/>
    <property type="match status" value="1"/>
</dbReference>
<evidence type="ECO:0000313" key="7">
    <source>
        <dbReference type="Proteomes" id="UP000295701"/>
    </source>
</evidence>
<dbReference type="InterPro" id="IPR018357">
    <property type="entry name" value="Hexapep_transf_CS"/>
</dbReference>
<dbReference type="CDD" id="cd03349">
    <property type="entry name" value="LbH_XAT"/>
    <property type="match status" value="1"/>
</dbReference>
<dbReference type="RefSeq" id="WP_133397503.1">
    <property type="nucleotide sequence ID" value="NZ_SNAA01000015.1"/>
</dbReference>
<protein>
    <submittedName>
        <fullName evidence="6">CatB-related O-acetyltransferase</fullName>
    </submittedName>
</protein>
<keyword evidence="7" id="KW-1185">Reference proteome</keyword>
<keyword evidence="3" id="KW-0677">Repeat</keyword>
<evidence type="ECO:0000256" key="3">
    <source>
        <dbReference type="ARBA" id="ARBA00022737"/>
    </source>
</evidence>
<dbReference type="Proteomes" id="UP000295701">
    <property type="component" value="Unassembled WGS sequence"/>
</dbReference>
<proteinExistence type="inferred from homology"/>
<comment type="caution">
    <text evidence="6">The sequence shown here is derived from an EMBL/GenBank/DDBJ whole genome shotgun (WGS) entry which is preliminary data.</text>
</comment>
<dbReference type="GO" id="GO:0016746">
    <property type="term" value="F:acyltransferase activity"/>
    <property type="evidence" value="ECO:0007669"/>
    <property type="project" value="UniProtKB-KW"/>
</dbReference>
<dbReference type="PANTHER" id="PTHR43300">
    <property type="entry name" value="ACETYLTRANSFERASE"/>
    <property type="match status" value="1"/>
</dbReference>
<dbReference type="SUPFAM" id="SSF51161">
    <property type="entry name" value="Trimeric LpxA-like enzymes"/>
    <property type="match status" value="1"/>
</dbReference>
<name>A0A4V3B921_9RHOB</name>
<evidence type="ECO:0000256" key="5">
    <source>
        <dbReference type="ARBA" id="ARBA00023315"/>
    </source>
</evidence>
<keyword evidence="5" id="KW-0012">Acyltransferase</keyword>
<dbReference type="InterPro" id="IPR011004">
    <property type="entry name" value="Trimer_LpxA-like_sf"/>
</dbReference>
<dbReference type="InterPro" id="IPR050179">
    <property type="entry name" value="Trans_hexapeptide_repeat"/>
</dbReference>
<sequence length="214" mass="23365">MSVGPDPSCLHPLAFSEQVAFLQPLAEGRENVEIGRFAYYDDPDGPEGFFDRCVRYHFPFHGDRLVIGAFCAIGARAQFIMNGANHGMTGLSTYPFAIFGHGWDDGFDFESFFENARGDTVIGPDVWIGTEAMILPGVTIGAGAVIGARAVVGRDVAPYAVVAGNPAREIRQRFTPDIVSRLLAVAWWDWPAERITRALPAIRAGDIEMLETMA</sequence>
<dbReference type="FunFam" id="2.160.10.10:FF:000037">
    <property type="entry name" value="Streptogramin A acetyltransferase"/>
    <property type="match status" value="1"/>
</dbReference>
<dbReference type="InterPro" id="IPR001451">
    <property type="entry name" value="Hexapep"/>
</dbReference>
<evidence type="ECO:0000256" key="1">
    <source>
        <dbReference type="ARBA" id="ARBA00007274"/>
    </source>
</evidence>
<evidence type="ECO:0000313" key="6">
    <source>
        <dbReference type="EMBL" id="TDL77679.1"/>
    </source>
</evidence>
<gene>
    <name evidence="6" type="ORF">E2L08_12870</name>
</gene>
<dbReference type="GO" id="GO:0046677">
    <property type="term" value="P:response to antibiotic"/>
    <property type="evidence" value="ECO:0007669"/>
    <property type="project" value="UniProtKB-KW"/>
</dbReference>
<dbReference type="Gene3D" id="2.160.10.10">
    <property type="entry name" value="Hexapeptide repeat proteins"/>
    <property type="match status" value="1"/>
</dbReference>
<keyword evidence="4" id="KW-0046">Antibiotic resistance</keyword>
<accession>A0A4V3B921</accession>